<reference evidence="1" key="1">
    <citation type="submission" date="2022-11" db="EMBL/GenBank/DDBJ databases">
        <title>Genomic of Pseudomonas TF18.</title>
        <authorList>
            <person name="Liu T."/>
        </authorList>
    </citation>
    <scope>NUCLEOTIDE SEQUENCE</scope>
    <source>
        <strain evidence="1">TF18</strain>
    </source>
</reference>
<dbReference type="InterPro" id="IPR036526">
    <property type="entry name" value="C-N_Hydrolase_sf"/>
</dbReference>
<dbReference type="RefSeq" id="WP_267932876.1">
    <property type="nucleotide sequence ID" value="NZ_CP113257.1"/>
</dbReference>
<proteinExistence type="predicted"/>
<dbReference type="Gene3D" id="3.60.110.10">
    <property type="entry name" value="Carbon-nitrogen hydrolase"/>
    <property type="match status" value="1"/>
</dbReference>
<accession>A0AA47I119</accession>
<evidence type="ECO:0000313" key="1">
    <source>
        <dbReference type="EMBL" id="WAE54886.1"/>
    </source>
</evidence>
<dbReference type="EMBL" id="CP113257">
    <property type="protein sequence ID" value="WAE54886.1"/>
    <property type="molecule type" value="Genomic_DNA"/>
</dbReference>
<name>A0AA47I119_9GAMM</name>
<dbReference type="AlphaFoldDB" id="A0AA47I119"/>
<dbReference type="Proteomes" id="UP001164632">
    <property type="component" value="Chromosome"/>
</dbReference>
<gene>
    <name evidence="1" type="ORF">OSV15_10120</name>
</gene>
<dbReference type="SUPFAM" id="SSF56317">
    <property type="entry name" value="Carbon-nitrogen hydrolase"/>
    <property type="match status" value="1"/>
</dbReference>
<keyword evidence="1" id="KW-0378">Hydrolase</keyword>
<dbReference type="GO" id="GO:0016787">
    <property type="term" value="F:hydrolase activity"/>
    <property type="evidence" value="ECO:0007669"/>
    <property type="project" value="UniProtKB-KW"/>
</dbReference>
<evidence type="ECO:0000313" key="2">
    <source>
        <dbReference type="Proteomes" id="UP001164632"/>
    </source>
</evidence>
<protein>
    <submittedName>
        <fullName evidence="1">Carbon-nitrogen hydrolase</fullName>
    </submittedName>
</protein>
<organism evidence="1 2">
    <name type="scientific">Stutzerimonas frequens</name>
    <dbReference type="NCBI Taxonomy" id="2968969"/>
    <lineage>
        <taxon>Bacteria</taxon>
        <taxon>Pseudomonadati</taxon>
        <taxon>Pseudomonadota</taxon>
        <taxon>Gammaproteobacteria</taxon>
        <taxon>Pseudomonadales</taxon>
        <taxon>Pseudomonadaceae</taxon>
        <taxon>Stutzerimonas</taxon>
    </lineage>
</organism>
<sequence length="337" mass="37036">MRLSLKLALLLILVGVSLAVYLDWTHDRRSGPLLSDLRTLPIESQGQAGTGGNLLGIETRLQPADYQSRERLQLKFRTYLRQAAEAGMLSERTIVVLPEHVGTGLFALGEKPEVQQARTLRDAMQWMALSNPGSYLRALTGNQGDDRRTGAVLRLKARQMAEDYQAIFGGLAREFGITLVAGSIVLPEPYLENDRLRIGDGPLRQVSLTFDGRGKPLGTLQYKHTLSRYERRYSVAPIPEPRRPIATPAGPMAVMLGCDAYLHRPPAEARLLALPGALADPHSACQGALENGFDDRPRMAVHTLAVPWNLLGSPRRPAPPGHGVPVQVKNLWLDSSR</sequence>